<dbReference type="EMBL" id="JAHHQF010000069">
    <property type="protein sequence ID" value="MBT9282733.1"/>
    <property type="molecule type" value="Genomic_DNA"/>
</dbReference>
<comment type="caution">
    <text evidence="1">The sequence shown here is derived from an EMBL/GenBank/DDBJ whole genome shotgun (WGS) entry which is preliminary data.</text>
</comment>
<organism evidence="1 2">
    <name type="scientific">Hydrogenibacillus schlegelii</name>
    <name type="common">Bacillus schlegelii</name>
    <dbReference type="NCBI Taxonomy" id="1484"/>
    <lineage>
        <taxon>Bacteria</taxon>
        <taxon>Bacillati</taxon>
        <taxon>Bacillota</taxon>
        <taxon>Bacilli</taxon>
        <taxon>Bacillales</taxon>
        <taxon>Bacillales Family X. Incertae Sedis</taxon>
        <taxon>Hydrogenibacillus</taxon>
    </lineage>
</organism>
<dbReference type="AlphaFoldDB" id="A0A947CY17"/>
<proteinExistence type="predicted"/>
<evidence type="ECO:0000313" key="2">
    <source>
        <dbReference type="Proteomes" id="UP000748108"/>
    </source>
</evidence>
<accession>A0A947CY17</accession>
<reference evidence="1" key="1">
    <citation type="journal article" date="2021" name="Microbiology">
        <title>Metagenomic Analysis of the Microbial Community in the Underground Coal Fire Area (Kemerovo Region, Russia) Revealed Predominance of Thermophilic Members of the Phyla Deinococcus-thermus, Aquificae, and Firmicutes.</title>
        <authorList>
            <person name="Kadnikov V."/>
            <person name="Mardanov A.V."/>
            <person name="Beletsky A.V."/>
            <person name="Karnachuk O.V."/>
            <person name="Ravin N.V."/>
        </authorList>
    </citation>
    <scope>NUCLEOTIDE SEQUENCE</scope>
    <source>
        <strain evidence="1">RBS10-49</strain>
    </source>
</reference>
<protein>
    <submittedName>
        <fullName evidence="1">Uncharacterized protein</fullName>
    </submittedName>
</protein>
<sequence>MNYDEKIQELEERIKRLETKILWMALSKLPNPRNPYYEWLLYLDISDSKRELMEQVLVILSWRLENQVIPEEFKKPVPGIPYELLYSESMPSFEEAETILSIILELNNRSHIISLLKALYRQGRFQKLCRSLLEQIGEEPLKAELYMPF</sequence>
<gene>
    <name evidence="1" type="ORF">KM312_08865</name>
</gene>
<evidence type="ECO:0000313" key="1">
    <source>
        <dbReference type="EMBL" id="MBT9282733.1"/>
    </source>
</evidence>
<dbReference type="Proteomes" id="UP000748108">
    <property type="component" value="Unassembled WGS sequence"/>
</dbReference>
<name>A0A947CY17_HYDSH</name>